<evidence type="ECO:0000259" key="6">
    <source>
        <dbReference type="PROSITE" id="PS50949"/>
    </source>
</evidence>
<evidence type="ECO:0000256" key="4">
    <source>
        <dbReference type="ARBA" id="ARBA00023163"/>
    </source>
</evidence>
<dbReference type="EMBL" id="MEHA01000004">
    <property type="protein sequence ID" value="ODR53532.1"/>
    <property type="molecule type" value="Genomic_DNA"/>
</dbReference>
<dbReference type="RefSeq" id="WP_069431442.1">
    <property type="nucleotide sequence ID" value="NZ_MEHA01000004.1"/>
</dbReference>
<dbReference type="SUPFAM" id="SSF46785">
    <property type="entry name" value="Winged helix' DNA-binding domain"/>
    <property type="match status" value="1"/>
</dbReference>
<dbReference type="Gene3D" id="3.40.50.2300">
    <property type="match status" value="2"/>
</dbReference>
<dbReference type="CDD" id="cd07377">
    <property type="entry name" value="WHTH_GntR"/>
    <property type="match status" value="1"/>
</dbReference>
<keyword evidence="4" id="KW-0804">Transcription</keyword>
<dbReference type="InterPro" id="IPR036388">
    <property type="entry name" value="WH-like_DNA-bd_sf"/>
</dbReference>
<comment type="caution">
    <text evidence="7">The sequence shown here is derived from an EMBL/GenBank/DDBJ whole genome shotgun (WGS) entry which is preliminary data.</text>
</comment>
<evidence type="ECO:0000256" key="1">
    <source>
        <dbReference type="ARBA" id="ARBA00022491"/>
    </source>
</evidence>
<accession>A0A1E3UNH7</accession>
<dbReference type="InterPro" id="IPR036390">
    <property type="entry name" value="WH_DNA-bd_sf"/>
</dbReference>
<evidence type="ECO:0000313" key="7">
    <source>
        <dbReference type="EMBL" id="ODR53532.1"/>
    </source>
</evidence>
<evidence type="ECO:0000313" key="8">
    <source>
        <dbReference type="Proteomes" id="UP000094271"/>
    </source>
</evidence>
<dbReference type="GO" id="GO:0000976">
    <property type="term" value="F:transcription cis-regulatory region binding"/>
    <property type="evidence" value="ECO:0007669"/>
    <property type="project" value="TreeGrafter"/>
</dbReference>
<dbReference type="InterPro" id="IPR000524">
    <property type="entry name" value="Tscrpt_reg_HTH_GntR"/>
</dbReference>
<protein>
    <recommendedName>
        <fullName evidence="6">HTH gntR-type domain-containing protein</fullName>
    </recommendedName>
</protein>
<feature type="region of interest" description="Disordered" evidence="5">
    <location>
        <begin position="64"/>
        <end position="93"/>
    </location>
</feature>
<dbReference type="PANTHER" id="PTHR30146:SF95">
    <property type="entry name" value="RIBOSE OPERON REPRESSOR"/>
    <property type="match status" value="1"/>
</dbReference>
<evidence type="ECO:0000256" key="3">
    <source>
        <dbReference type="ARBA" id="ARBA00023125"/>
    </source>
</evidence>
<dbReference type="Proteomes" id="UP000094271">
    <property type="component" value="Unassembled WGS sequence"/>
</dbReference>
<dbReference type="GO" id="GO:0003700">
    <property type="term" value="F:DNA-binding transcription factor activity"/>
    <property type="evidence" value="ECO:0007669"/>
    <property type="project" value="InterPro"/>
</dbReference>
<sequence length="406" mass="45120">MREGLLYEKVYMDLLRRMEDGTYRKGDRLPTEKELSDYYGVSRITMRKALSLLVENETVVRKPGLGTFVQNPPEADKPAADKQKKESGVPSAAWPQASASAVLRNGTGRKRIACIAEDASDAFGISALRAITGYADQAGYDLILNLSLNSQSLEAREIEFVKSAGAEGLIIFPAMGSSYNKELLRAVVEDYPIVTINRELSGIPASSVGIDHGRAAYDLISLFYEKGHRRIGILGDAPEEGTGLAERYRGFKAAAKHYDCEEELVFFHEWKLKRTAGNGKDWTPLMKREEDRARYEEEYELYREFLQEYPSLTGCIGCNFGRGQKMRQLAREKGIVVPGGLSLACFDDIGYECGDISLTHVYQPEDQIAGKALELLENRISSKAAGPENVILDYQIRDCGTVGEVK</sequence>
<feature type="compositionally biased region" description="Basic and acidic residues" evidence="5">
    <location>
        <begin position="74"/>
        <end position="87"/>
    </location>
</feature>
<name>A0A1E3UNH7_9FIRM</name>
<dbReference type="Pfam" id="PF00392">
    <property type="entry name" value="GntR"/>
    <property type="match status" value="1"/>
</dbReference>
<reference evidence="7 8" key="1">
    <citation type="submission" date="2016-08" db="EMBL/GenBank/DDBJ databases">
        <authorList>
            <person name="Seilhamer J.J."/>
        </authorList>
    </citation>
    <scope>NUCLEOTIDE SEQUENCE [LARGE SCALE GENOMIC DNA]</scope>
    <source>
        <strain evidence="7 8">NML150140-1</strain>
    </source>
</reference>
<dbReference type="Pfam" id="PF13377">
    <property type="entry name" value="Peripla_BP_3"/>
    <property type="match status" value="1"/>
</dbReference>
<dbReference type="AlphaFoldDB" id="A0A1E3UNH7"/>
<keyword evidence="1" id="KW-0678">Repressor</keyword>
<dbReference type="PRINTS" id="PR00035">
    <property type="entry name" value="HTHGNTR"/>
</dbReference>
<dbReference type="PANTHER" id="PTHR30146">
    <property type="entry name" value="LACI-RELATED TRANSCRIPTIONAL REPRESSOR"/>
    <property type="match status" value="1"/>
</dbReference>
<keyword evidence="2" id="KW-0805">Transcription regulation</keyword>
<keyword evidence="3" id="KW-0238">DNA-binding</keyword>
<dbReference type="CDD" id="cd06267">
    <property type="entry name" value="PBP1_LacI_sugar_binding-like"/>
    <property type="match status" value="1"/>
</dbReference>
<organism evidence="7 8">
    <name type="scientific">Eisenbergiella tayi</name>
    <dbReference type="NCBI Taxonomy" id="1432052"/>
    <lineage>
        <taxon>Bacteria</taxon>
        <taxon>Bacillati</taxon>
        <taxon>Bacillota</taxon>
        <taxon>Clostridia</taxon>
        <taxon>Lachnospirales</taxon>
        <taxon>Lachnospiraceae</taxon>
        <taxon>Eisenbergiella</taxon>
    </lineage>
</organism>
<dbReference type="PROSITE" id="PS50949">
    <property type="entry name" value="HTH_GNTR"/>
    <property type="match status" value="1"/>
</dbReference>
<dbReference type="Gene3D" id="1.10.10.10">
    <property type="entry name" value="Winged helix-like DNA-binding domain superfamily/Winged helix DNA-binding domain"/>
    <property type="match status" value="1"/>
</dbReference>
<dbReference type="SMART" id="SM00345">
    <property type="entry name" value="HTH_GNTR"/>
    <property type="match status" value="1"/>
</dbReference>
<evidence type="ECO:0000256" key="5">
    <source>
        <dbReference type="SAM" id="MobiDB-lite"/>
    </source>
</evidence>
<dbReference type="OrthoDB" id="9813468at2"/>
<dbReference type="SUPFAM" id="SSF53822">
    <property type="entry name" value="Periplasmic binding protein-like I"/>
    <property type="match status" value="1"/>
</dbReference>
<dbReference type="InterPro" id="IPR028082">
    <property type="entry name" value="Peripla_BP_I"/>
</dbReference>
<feature type="domain" description="HTH gntR-type" evidence="6">
    <location>
        <begin position="4"/>
        <end position="72"/>
    </location>
</feature>
<proteinExistence type="predicted"/>
<gene>
    <name evidence="7" type="ORF">BEI59_07525</name>
</gene>
<evidence type="ECO:0000256" key="2">
    <source>
        <dbReference type="ARBA" id="ARBA00023015"/>
    </source>
</evidence>
<dbReference type="InterPro" id="IPR046335">
    <property type="entry name" value="LacI/GalR-like_sensor"/>
</dbReference>